<keyword evidence="2" id="KW-1185">Reference proteome</keyword>
<accession>A0ACB9GUQ9</accession>
<reference evidence="1 2" key="2">
    <citation type="journal article" date="2022" name="Mol. Ecol. Resour.">
        <title>The genomes of chicory, endive, great burdock and yacon provide insights into Asteraceae paleo-polyploidization history and plant inulin production.</title>
        <authorList>
            <person name="Fan W."/>
            <person name="Wang S."/>
            <person name="Wang H."/>
            <person name="Wang A."/>
            <person name="Jiang F."/>
            <person name="Liu H."/>
            <person name="Zhao H."/>
            <person name="Xu D."/>
            <person name="Zhang Y."/>
        </authorList>
    </citation>
    <scope>NUCLEOTIDE SEQUENCE [LARGE SCALE GENOMIC DNA]</scope>
    <source>
        <strain evidence="2">cv. Yunnan</strain>
        <tissue evidence="1">Leaves</tissue>
    </source>
</reference>
<protein>
    <submittedName>
        <fullName evidence="1">Uncharacterized protein</fullName>
    </submittedName>
</protein>
<dbReference type="Proteomes" id="UP001056120">
    <property type="component" value="Linkage Group LG13"/>
</dbReference>
<name>A0ACB9GUQ9_9ASTR</name>
<comment type="caution">
    <text evidence="1">The sequence shown here is derived from an EMBL/GenBank/DDBJ whole genome shotgun (WGS) entry which is preliminary data.</text>
</comment>
<evidence type="ECO:0000313" key="2">
    <source>
        <dbReference type="Proteomes" id="UP001056120"/>
    </source>
</evidence>
<evidence type="ECO:0000313" key="1">
    <source>
        <dbReference type="EMBL" id="KAI3786781.1"/>
    </source>
</evidence>
<reference evidence="2" key="1">
    <citation type="journal article" date="2022" name="Mol. Ecol. Resour.">
        <title>The genomes of chicory, endive, great burdock and yacon provide insights into Asteraceae palaeo-polyploidization history and plant inulin production.</title>
        <authorList>
            <person name="Fan W."/>
            <person name="Wang S."/>
            <person name="Wang H."/>
            <person name="Wang A."/>
            <person name="Jiang F."/>
            <person name="Liu H."/>
            <person name="Zhao H."/>
            <person name="Xu D."/>
            <person name="Zhang Y."/>
        </authorList>
    </citation>
    <scope>NUCLEOTIDE SEQUENCE [LARGE SCALE GENOMIC DNA]</scope>
    <source>
        <strain evidence="2">cv. Yunnan</strain>
    </source>
</reference>
<dbReference type="EMBL" id="CM042030">
    <property type="protein sequence ID" value="KAI3786781.1"/>
    <property type="molecule type" value="Genomic_DNA"/>
</dbReference>
<gene>
    <name evidence="1" type="ORF">L1987_40743</name>
</gene>
<sequence>MNLVAHQESRKSQVKDQYEKPENKGENSHTEVDGRTVACTEKACTITKRLVISPTRRRVVGGNRDGVAIRGVTPARMAEVSAMTLAERWSTFADGLHN</sequence>
<organism evidence="1 2">
    <name type="scientific">Smallanthus sonchifolius</name>
    <dbReference type="NCBI Taxonomy" id="185202"/>
    <lineage>
        <taxon>Eukaryota</taxon>
        <taxon>Viridiplantae</taxon>
        <taxon>Streptophyta</taxon>
        <taxon>Embryophyta</taxon>
        <taxon>Tracheophyta</taxon>
        <taxon>Spermatophyta</taxon>
        <taxon>Magnoliopsida</taxon>
        <taxon>eudicotyledons</taxon>
        <taxon>Gunneridae</taxon>
        <taxon>Pentapetalae</taxon>
        <taxon>asterids</taxon>
        <taxon>campanulids</taxon>
        <taxon>Asterales</taxon>
        <taxon>Asteraceae</taxon>
        <taxon>Asteroideae</taxon>
        <taxon>Heliantheae alliance</taxon>
        <taxon>Millerieae</taxon>
        <taxon>Smallanthus</taxon>
    </lineage>
</organism>
<proteinExistence type="predicted"/>